<dbReference type="InterPro" id="IPR013785">
    <property type="entry name" value="Aldolase_TIM"/>
</dbReference>
<evidence type="ECO:0000256" key="2">
    <source>
        <dbReference type="ARBA" id="ARBA00004688"/>
    </source>
</evidence>
<dbReference type="Proteomes" id="UP000032749">
    <property type="component" value="Chromosome"/>
</dbReference>
<comment type="catalytic activity">
    <reaction evidence="7 8">
        <text>D-erythrose 4-phosphate + phosphoenolpyruvate + H2O = 7-phospho-2-dehydro-3-deoxy-D-arabino-heptonate + phosphate</text>
        <dbReference type="Rhea" id="RHEA:14717"/>
        <dbReference type="ChEBI" id="CHEBI:15377"/>
        <dbReference type="ChEBI" id="CHEBI:16897"/>
        <dbReference type="ChEBI" id="CHEBI:43474"/>
        <dbReference type="ChEBI" id="CHEBI:58394"/>
        <dbReference type="ChEBI" id="CHEBI:58702"/>
        <dbReference type="EC" id="2.5.1.54"/>
    </reaction>
</comment>
<keyword evidence="4 8" id="KW-0028">Amino-acid biosynthesis</keyword>
<evidence type="ECO:0000256" key="1">
    <source>
        <dbReference type="ARBA" id="ARBA00003726"/>
    </source>
</evidence>
<gene>
    <name evidence="10" type="ORF">OLEAN_C31980</name>
</gene>
<dbReference type="HOGENOM" id="CLU_030903_0_1_6"/>
<dbReference type="EC" id="2.5.1.54" evidence="8"/>
<protein>
    <recommendedName>
        <fullName evidence="8">Phospho-2-dehydro-3-deoxyheptonate aldolase</fullName>
        <ecNumber evidence="8">2.5.1.54</ecNumber>
    </recommendedName>
</protein>
<dbReference type="InterPro" id="IPR006219">
    <property type="entry name" value="DAHP_synth_1"/>
</dbReference>
<dbReference type="PANTHER" id="PTHR21225:SF10">
    <property type="entry name" value="PHOSPHO-2-DEHYDRO-3-DEOXYHEPTONATE ALDOLASE, TYR-SENSITIVE"/>
    <property type="match status" value="1"/>
</dbReference>
<dbReference type="NCBIfam" id="NF009395">
    <property type="entry name" value="PRK12755.1"/>
    <property type="match status" value="1"/>
</dbReference>
<dbReference type="Pfam" id="PF00793">
    <property type="entry name" value="DAHP_synth_1"/>
    <property type="match status" value="1"/>
</dbReference>
<evidence type="ECO:0000313" key="10">
    <source>
        <dbReference type="EMBL" id="CCK77374.1"/>
    </source>
</evidence>
<evidence type="ECO:0000256" key="7">
    <source>
        <dbReference type="ARBA" id="ARBA00047508"/>
    </source>
</evidence>
<evidence type="ECO:0000256" key="5">
    <source>
        <dbReference type="ARBA" id="ARBA00022679"/>
    </source>
</evidence>
<dbReference type="GO" id="GO:0003849">
    <property type="term" value="F:3-deoxy-7-phosphoheptulonate synthase activity"/>
    <property type="evidence" value="ECO:0007669"/>
    <property type="project" value="UniProtKB-EC"/>
</dbReference>
<evidence type="ECO:0000256" key="6">
    <source>
        <dbReference type="ARBA" id="ARBA00023141"/>
    </source>
</evidence>
<organism evidence="10 11">
    <name type="scientific">Oleispira antarctica RB-8</name>
    <dbReference type="NCBI Taxonomy" id="698738"/>
    <lineage>
        <taxon>Bacteria</taxon>
        <taxon>Pseudomonadati</taxon>
        <taxon>Pseudomonadota</taxon>
        <taxon>Gammaproteobacteria</taxon>
        <taxon>Oceanospirillales</taxon>
        <taxon>Oceanospirillaceae</taxon>
        <taxon>Oleispira</taxon>
    </lineage>
</organism>
<dbReference type="GO" id="GO:0009423">
    <property type="term" value="P:chorismate biosynthetic process"/>
    <property type="evidence" value="ECO:0007669"/>
    <property type="project" value="UniProtKB-UniPathway"/>
</dbReference>
<feature type="domain" description="DAHP synthetase I/KDSA" evidence="9">
    <location>
        <begin position="55"/>
        <end position="358"/>
    </location>
</feature>
<keyword evidence="5 8" id="KW-0808">Transferase</keyword>
<keyword evidence="6 8" id="KW-0057">Aromatic amino acid biosynthesis</keyword>
<evidence type="ECO:0000259" key="9">
    <source>
        <dbReference type="Pfam" id="PF00793"/>
    </source>
</evidence>
<sequence length="366" mass="40176">MNNNAQTLVTELKSTTITTNNQLAAVRPLPTPRQLKQALPLSEALQRQVDQQRQQIRQLLQGEDDRLLIITGPCSLHDPVAVLEYGQRLVALNEQLSDRLLIVMRAYVEKPRTTTGWKGLAYDPDRNGAGDIKKGLEVSRSLLLQLVEMGLPLATEALNPMTMSYLEDLISWTAIGARTAESQIHREMISHLSMPVGIKNGTDGSVDTAVNAMISASRSHHCLGTDVDGNIAMLDTPGNSDTHVVLRGGRNLTNYDDISIQNAVAQLDKAKTDNQLHAKVIVDCSHDNAQKQHDRQLDIALQVVQQRIAGNNAISGLMIESFINMGNQGMKGPNNQGLDYGVSITDPCISWNQTEMLLTNIHQLLS</sequence>
<dbReference type="GO" id="GO:0008652">
    <property type="term" value="P:amino acid biosynthetic process"/>
    <property type="evidence" value="ECO:0007669"/>
    <property type="project" value="UniProtKB-KW"/>
</dbReference>
<evidence type="ECO:0000256" key="8">
    <source>
        <dbReference type="PIRNR" id="PIRNR001361"/>
    </source>
</evidence>
<dbReference type="Gene3D" id="3.20.20.70">
    <property type="entry name" value="Aldolase class I"/>
    <property type="match status" value="1"/>
</dbReference>
<keyword evidence="11" id="KW-1185">Reference proteome</keyword>
<accession>R4YV08</accession>
<proteinExistence type="inferred from homology"/>
<dbReference type="PIRSF" id="PIRSF001361">
    <property type="entry name" value="DAHP_synthase"/>
    <property type="match status" value="1"/>
</dbReference>
<dbReference type="EMBL" id="FO203512">
    <property type="protein sequence ID" value="CCK77374.1"/>
    <property type="molecule type" value="Genomic_DNA"/>
</dbReference>
<dbReference type="PANTHER" id="PTHR21225">
    <property type="entry name" value="PHOSPHO-2-DEHYDRO-3-DEOXYHEPTONATE ALDOLASE DAHP SYNTHETASE"/>
    <property type="match status" value="1"/>
</dbReference>
<dbReference type="GO" id="GO:0005737">
    <property type="term" value="C:cytoplasm"/>
    <property type="evidence" value="ECO:0007669"/>
    <property type="project" value="TreeGrafter"/>
</dbReference>
<comment type="pathway">
    <text evidence="2 8">Metabolic intermediate biosynthesis; chorismate biosynthesis; chorismate from D-erythrose 4-phosphate and phosphoenolpyruvate: step 1/7.</text>
</comment>
<dbReference type="SUPFAM" id="SSF51569">
    <property type="entry name" value="Aldolase"/>
    <property type="match status" value="1"/>
</dbReference>
<comment type="function">
    <text evidence="1 8">Stereospecific condensation of phosphoenolpyruvate (PEP) and D-erythrose-4-phosphate (E4P) giving rise to 3-deoxy-D-arabino-heptulosonate-7-phosphate (DAHP).</text>
</comment>
<dbReference type="InterPro" id="IPR006218">
    <property type="entry name" value="DAHP1/KDSA"/>
</dbReference>
<dbReference type="GO" id="GO:0009073">
    <property type="term" value="P:aromatic amino acid family biosynthetic process"/>
    <property type="evidence" value="ECO:0007669"/>
    <property type="project" value="UniProtKB-KW"/>
</dbReference>
<evidence type="ECO:0000313" key="11">
    <source>
        <dbReference type="Proteomes" id="UP000032749"/>
    </source>
</evidence>
<name>R4YV08_OLEAN</name>
<dbReference type="OrthoDB" id="9807331at2"/>
<dbReference type="AlphaFoldDB" id="R4YV08"/>
<evidence type="ECO:0000256" key="4">
    <source>
        <dbReference type="ARBA" id="ARBA00022605"/>
    </source>
</evidence>
<dbReference type="PATRIC" id="fig|698738.3.peg.3324"/>
<comment type="similarity">
    <text evidence="3 8">Belongs to the class-I DAHP synthase family.</text>
</comment>
<dbReference type="NCBIfam" id="TIGR00034">
    <property type="entry name" value="aroFGH"/>
    <property type="match status" value="1"/>
</dbReference>
<dbReference type="STRING" id="698738.OLEAN_C31980"/>
<dbReference type="KEGG" id="oai:OLEAN_C31980"/>
<dbReference type="UniPathway" id="UPA00053">
    <property type="reaction ID" value="UER00084"/>
</dbReference>
<evidence type="ECO:0000256" key="3">
    <source>
        <dbReference type="ARBA" id="ARBA00007985"/>
    </source>
</evidence>
<reference evidence="10 11" key="1">
    <citation type="journal article" date="2013" name="Nat. Commun.">
        <title>Genome sequence and functional genomic analysis of the oil-degrading bacterium Oleispira antarctica.</title>
        <authorList>
            <person name="Kube M."/>
            <person name="Chernikova T.N."/>
            <person name="Al-Ramahi Y."/>
            <person name="Beloqui A."/>
            <person name="Lopez-Cortez N."/>
            <person name="Guazzaroni M.E."/>
            <person name="Heipieper H.J."/>
            <person name="Klages S."/>
            <person name="Kotsyurbenko O.R."/>
            <person name="Langer I."/>
            <person name="Nechitaylo T.Y."/>
            <person name="Lunsdorf H."/>
            <person name="Fernandez M."/>
            <person name="Juarez S."/>
            <person name="Ciordia S."/>
            <person name="Singer A."/>
            <person name="Kagan O."/>
            <person name="Egorova O."/>
            <person name="Petit P.A."/>
            <person name="Stogios P."/>
            <person name="Kim Y."/>
            <person name="Tchigvintsev A."/>
            <person name="Flick R."/>
            <person name="Denaro R."/>
            <person name="Genovese M."/>
            <person name="Albar J.P."/>
            <person name="Reva O.N."/>
            <person name="Martinez-Gomariz M."/>
            <person name="Tran H."/>
            <person name="Ferrer M."/>
            <person name="Savchenko A."/>
            <person name="Yakunin A.F."/>
            <person name="Yakimov M.M."/>
            <person name="Golyshina O.V."/>
            <person name="Reinhardt R."/>
            <person name="Golyshin P.N."/>
        </authorList>
    </citation>
    <scope>NUCLEOTIDE SEQUENCE [LARGE SCALE GENOMIC DNA]</scope>
</reference>